<evidence type="ECO:0000313" key="7">
    <source>
        <dbReference type="WBParaSite" id="ALUE_0000777301-mRNA-1"/>
    </source>
</evidence>
<dbReference type="Pfam" id="PF19037">
    <property type="entry name" value="Fuz_longin_2"/>
    <property type="match status" value="1"/>
</dbReference>
<dbReference type="AlphaFoldDB" id="A0A0M3HX09"/>
<accession>A0A0M3HX09</accession>
<evidence type="ECO:0000313" key="6">
    <source>
        <dbReference type="Proteomes" id="UP000036681"/>
    </source>
</evidence>
<sequence length="482" mass="54784">MLETEELNSSVSVPGGTSMQENALTPTFTLQQHDSMLQVDQESPKEKEEACDEEYLLAELCRREFTGMSVVIVEVFVLSEAGKPIFASCGHEEQLCSLMALVQTFVMVVASWGDCLMRIRSSDLHICFSHRNPLILCVVSRDEFQLNAQVDLVYKQIISTLCRAQLVSVFQKRGPNFDLRLLLRGAERHLNGIVHSFRCETSVFLRCVRVFAMNAFERELIASTIVNCVNTAKVSNVIFGLVLAHRQLVAVVRMKGIALHPSDLHILVNLVECNQSFRNADNWIPICLPHFNDTGFVHAFVSYLWEGSPACLMLLSLERGAFQSLREVNAAIAARLLSPKYRAAIQVALEKPPVFELDSTSFPDIWHFVYKNRCSGQTCSAPWRIPYVNENERRRLLWYYKKAVGFCLETAEVKHLFATTPHNCLMSYVGYVLFVYITQNFELHCVLSPFAQRQVASAQAERLLKVLKKEESRFFITSSLFF</sequence>
<dbReference type="Pfam" id="PF19038">
    <property type="entry name" value="Fuz_longin_3"/>
    <property type="match status" value="1"/>
</dbReference>
<dbReference type="Proteomes" id="UP000036681">
    <property type="component" value="Unplaced"/>
</dbReference>
<evidence type="ECO:0000259" key="4">
    <source>
        <dbReference type="Pfam" id="PF19037"/>
    </source>
</evidence>
<dbReference type="GO" id="GO:0006623">
    <property type="term" value="P:protein targeting to vacuole"/>
    <property type="evidence" value="ECO:0007669"/>
    <property type="project" value="UniProtKB-UniRule"/>
</dbReference>
<dbReference type="InterPro" id="IPR043972">
    <property type="entry name" value="FUZ/MON1/HPS1_longin_1"/>
</dbReference>
<dbReference type="InterPro" id="IPR004353">
    <property type="entry name" value="Mon1"/>
</dbReference>
<proteinExistence type="inferred from homology"/>
<evidence type="ECO:0000256" key="2">
    <source>
        <dbReference type="RuleBase" id="RU367048"/>
    </source>
</evidence>
<dbReference type="PANTHER" id="PTHR13027">
    <property type="entry name" value="SAND PROTEIN-RELATED"/>
    <property type="match status" value="1"/>
</dbReference>
<dbReference type="PANTHER" id="PTHR13027:SF7">
    <property type="entry name" value="VACUOLAR FUSION PROTEIN MON1 HOMOLOG"/>
    <property type="match status" value="1"/>
</dbReference>
<dbReference type="GO" id="GO:0032510">
    <property type="term" value="P:endosome to lysosome transport via multivesicular body sorting pathway"/>
    <property type="evidence" value="ECO:0007669"/>
    <property type="project" value="TreeGrafter"/>
</dbReference>
<evidence type="ECO:0000259" key="3">
    <source>
        <dbReference type="Pfam" id="PF19036"/>
    </source>
</evidence>
<evidence type="ECO:0000256" key="1">
    <source>
        <dbReference type="ARBA" id="ARBA00008968"/>
    </source>
</evidence>
<dbReference type="PRINTS" id="PR01546">
    <property type="entry name" value="YEAST73DUF"/>
</dbReference>
<name>A0A0M3HX09_ASCLU</name>
<organism evidence="6 7">
    <name type="scientific">Ascaris lumbricoides</name>
    <name type="common">Giant roundworm</name>
    <dbReference type="NCBI Taxonomy" id="6252"/>
    <lineage>
        <taxon>Eukaryota</taxon>
        <taxon>Metazoa</taxon>
        <taxon>Ecdysozoa</taxon>
        <taxon>Nematoda</taxon>
        <taxon>Chromadorea</taxon>
        <taxon>Rhabditida</taxon>
        <taxon>Spirurina</taxon>
        <taxon>Ascaridomorpha</taxon>
        <taxon>Ascaridoidea</taxon>
        <taxon>Ascarididae</taxon>
        <taxon>Ascaris</taxon>
    </lineage>
</organism>
<evidence type="ECO:0000259" key="5">
    <source>
        <dbReference type="Pfam" id="PF19038"/>
    </source>
</evidence>
<dbReference type="InterPro" id="IPR043970">
    <property type="entry name" value="FUZ/MON1/HPS1_longin_3"/>
</dbReference>
<comment type="similarity">
    <text evidence="1 2">Belongs to the MON1/SAND family.</text>
</comment>
<dbReference type="Pfam" id="PF19036">
    <property type="entry name" value="Fuz_longin_1"/>
    <property type="match status" value="1"/>
</dbReference>
<feature type="domain" description="FUZ/MON1/HPS1 first Longin" evidence="3">
    <location>
        <begin position="75"/>
        <end position="190"/>
    </location>
</feature>
<comment type="function">
    <text evidence="2">Plays an important role in membrane trafficking through the secretory apparatus.</text>
</comment>
<reference evidence="7" key="1">
    <citation type="submission" date="2017-02" db="UniProtKB">
        <authorList>
            <consortium name="WormBaseParasite"/>
        </authorList>
    </citation>
    <scope>IDENTIFICATION</scope>
</reference>
<feature type="domain" description="FUZ/MON1/HPS1 third Longin" evidence="5">
    <location>
        <begin position="365"/>
        <end position="471"/>
    </location>
</feature>
<dbReference type="InterPro" id="IPR043971">
    <property type="entry name" value="FUZ/MON1/HPS1_longin_2"/>
</dbReference>
<protein>
    <recommendedName>
        <fullName evidence="2">Vacuolar fusion protein MON1 homolog</fullName>
    </recommendedName>
</protein>
<dbReference type="WBParaSite" id="ALUE_0000777301-mRNA-1">
    <property type="protein sequence ID" value="ALUE_0000777301-mRNA-1"/>
    <property type="gene ID" value="ALUE_0000777301"/>
</dbReference>
<dbReference type="GO" id="GO:0035658">
    <property type="term" value="C:Mon1-Ccz1 complex"/>
    <property type="evidence" value="ECO:0007669"/>
    <property type="project" value="TreeGrafter"/>
</dbReference>
<keyword evidence="6" id="KW-1185">Reference proteome</keyword>
<feature type="domain" description="FUZ/MON1/HPS1 second Longin" evidence="4">
    <location>
        <begin position="236"/>
        <end position="331"/>
    </location>
</feature>